<organism evidence="1 2">
    <name type="scientific">Anabaena lutea FACHB-196</name>
    <dbReference type="NCBI Taxonomy" id="2692881"/>
    <lineage>
        <taxon>Bacteria</taxon>
        <taxon>Bacillati</taxon>
        <taxon>Cyanobacteriota</taxon>
        <taxon>Cyanophyceae</taxon>
        <taxon>Nostocales</taxon>
        <taxon>Nostocaceae</taxon>
        <taxon>Anabaena</taxon>
    </lineage>
</organism>
<protein>
    <submittedName>
        <fullName evidence="1">Uncharacterized protein</fullName>
    </submittedName>
</protein>
<evidence type="ECO:0000313" key="2">
    <source>
        <dbReference type="Proteomes" id="UP000640531"/>
    </source>
</evidence>
<dbReference type="RefSeq" id="WP_190714892.1">
    <property type="nucleotide sequence ID" value="NZ_JACJST010000010.1"/>
</dbReference>
<dbReference type="Proteomes" id="UP000640531">
    <property type="component" value="Unassembled WGS sequence"/>
</dbReference>
<evidence type="ECO:0000313" key="1">
    <source>
        <dbReference type="EMBL" id="MBD2568700.1"/>
    </source>
</evidence>
<comment type="caution">
    <text evidence="1">The sequence shown here is derived from an EMBL/GenBank/DDBJ whole genome shotgun (WGS) entry which is preliminary data.</text>
</comment>
<reference evidence="1 2" key="1">
    <citation type="journal article" date="2020" name="ISME J.">
        <title>Comparative genomics reveals insights into cyanobacterial evolution and habitat adaptation.</title>
        <authorList>
            <person name="Chen M.Y."/>
            <person name="Teng W.K."/>
            <person name="Zhao L."/>
            <person name="Hu C.X."/>
            <person name="Zhou Y.K."/>
            <person name="Han B.P."/>
            <person name="Song L.R."/>
            <person name="Shu W.S."/>
        </authorList>
    </citation>
    <scope>NUCLEOTIDE SEQUENCE [LARGE SCALE GENOMIC DNA]</scope>
    <source>
        <strain evidence="1 2">FACHB-196</strain>
    </source>
</reference>
<accession>A0ABR8FEP5</accession>
<name>A0ABR8FEP5_9NOST</name>
<proteinExistence type="predicted"/>
<gene>
    <name evidence="1" type="ORF">H6G59_12455</name>
</gene>
<dbReference type="EMBL" id="JACJST010000010">
    <property type="protein sequence ID" value="MBD2568700.1"/>
    <property type="molecule type" value="Genomic_DNA"/>
</dbReference>
<sequence>MARQKILDKRLRFQFRENTPDGILLNYLANHSHKNIDELIWQAVRICFMPLAYINVDGVDNNLLKEVTLSSLIDCLNHWDYIQIKLNFNLPLAKIILQGMDSFSTALITNDSAIKQNYASYQNPIEQIFTNNTTVPQSPETELHDDFWDEDVEVQMELTDEQKAIREDIRSLFG</sequence>
<keyword evidence="2" id="KW-1185">Reference proteome</keyword>